<dbReference type="Proteomes" id="UP001302812">
    <property type="component" value="Unassembled WGS sequence"/>
</dbReference>
<dbReference type="RefSeq" id="XP_064666941.1">
    <property type="nucleotide sequence ID" value="XM_064812127.1"/>
</dbReference>
<sequence length="118" mass="13143">MDANEKRNTATVGFVIDLSTILNWTDSGHYIPAAGARETICRLQNSSIPFVIATTKTKFTETEVARWLSVELGLGVDRECIILPQSPFRTFASTYRGRTILAVGGQEEKVRRYALNYG</sequence>
<name>A0AAN6QGS8_9PEZI</name>
<evidence type="ECO:0000313" key="1">
    <source>
        <dbReference type="EMBL" id="KAK4109371.1"/>
    </source>
</evidence>
<dbReference type="InterPro" id="IPR006357">
    <property type="entry name" value="HAD-SF_hydro_IIA"/>
</dbReference>
<dbReference type="Gene3D" id="3.40.50.1000">
    <property type="entry name" value="HAD superfamily/HAD-like"/>
    <property type="match status" value="2"/>
</dbReference>
<dbReference type="SUPFAM" id="SSF56784">
    <property type="entry name" value="HAD-like"/>
    <property type="match status" value="1"/>
</dbReference>
<reference evidence="1" key="2">
    <citation type="submission" date="2023-05" db="EMBL/GenBank/DDBJ databases">
        <authorList>
            <consortium name="Lawrence Berkeley National Laboratory"/>
            <person name="Steindorff A."/>
            <person name="Hensen N."/>
            <person name="Bonometti L."/>
            <person name="Westerberg I."/>
            <person name="Brannstrom I.O."/>
            <person name="Guillou S."/>
            <person name="Cros-Aarteil S."/>
            <person name="Calhoun S."/>
            <person name="Haridas S."/>
            <person name="Kuo A."/>
            <person name="Mondo S."/>
            <person name="Pangilinan J."/>
            <person name="Riley R."/>
            <person name="Labutti K."/>
            <person name="Andreopoulos B."/>
            <person name="Lipzen A."/>
            <person name="Chen C."/>
            <person name="Yanf M."/>
            <person name="Daum C."/>
            <person name="Ng V."/>
            <person name="Clum A."/>
            <person name="Ohm R."/>
            <person name="Martin F."/>
            <person name="Silar P."/>
            <person name="Natvig D."/>
            <person name="Lalanne C."/>
            <person name="Gautier V."/>
            <person name="Ament-Velasquez S.L."/>
            <person name="Kruys A."/>
            <person name="Hutchinson M.I."/>
            <person name="Powell A.J."/>
            <person name="Barry K."/>
            <person name="Miller A.N."/>
            <person name="Grigoriev I.V."/>
            <person name="Debuchy R."/>
            <person name="Gladieux P."/>
            <person name="Thoren M.H."/>
            <person name="Johannesson H."/>
        </authorList>
    </citation>
    <scope>NUCLEOTIDE SEQUENCE</scope>
    <source>
        <strain evidence="1">CBS 508.74</strain>
    </source>
</reference>
<proteinExistence type="predicted"/>
<reference evidence="1" key="1">
    <citation type="journal article" date="2023" name="Mol. Phylogenet. Evol.">
        <title>Genome-scale phylogeny and comparative genomics of the fungal order Sordariales.</title>
        <authorList>
            <person name="Hensen N."/>
            <person name="Bonometti L."/>
            <person name="Westerberg I."/>
            <person name="Brannstrom I.O."/>
            <person name="Guillou S."/>
            <person name="Cros-Aarteil S."/>
            <person name="Calhoun S."/>
            <person name="Haridas S."/>
            <person name="Kuo A."/>
            <person name="Mondo S."/>
            <person name="Pangilinan J."/>
            <person name="Riley R."/>
            <person name="LaButti K."/>
            <person name="Andreopoulos B."/>
            <person name="Lipzen A."/>
            <person name="Chen C."/>
            <person name="Yan M."/>
            <person name="Daum C."/>
            <person name="Ng V."/>
            <person name="Clum A."/>
            <person name="Steindorff A."/>
            <person name="Ohm R.A."/>
            <person name="Martin F."/>
            <person name="Silar P."/>
            <person name="Natvig D.O."/>
            <person name="Lalanne C."/>
            <person name="Gautier V."/>
            <person name="Ament-Velasquez S.L."/>
            <person name="Kruys A."/>
            <person name="Hutchinson M.I."/>
            <person name="Powell A.J."/>
            <person name="Barry K."/>
            <person name="Miller A.N."/>
            <person name="Grigoriev I.V."/>
            <person name="Debuchy R."/>
            <person name="Gladieux P."/>
            <person name="Hiltunen Thoren M."/>
            <person name="Johannesson H."/>
        </authorList>
    </citation>
    <scope>NUCLEOTIDE SEQUENCE</scope>
    <source>
        <strain evidence="1">CBS 508.74</strain>
    </source>
</reference>
<dbReference type="InterPro" id="IPR036412">
    <property type="entry name" value="HAD-like_sf"/>
</dbReference>
<keyword evidence="2" id="KW-1185">Reference proteome</keyword>
<dbReference type="Pfam" id="PF13344">
    <property type="entry name" value="Hydrolase_6"/>
    <property type="match status" value="1"/>
</dbReference>
<feature type="non-terminal residue" evidence="1">
    <location>
        <position position="118"/>
    </location>
</feature>
<protein>
    <submittedName>
        <fullName evidence="1">Uncharacterized protein</fullName>
    </submittedName>
</protein>
<comment type="caution">
    <text evidence="1">The sequence shown here is derived from an EMBL/GenBank/DDBJ whole genome shotgun (WGS) entry which is preliminary data.</text>
</comment>
<dbReference type="AlphaFoldDB" id="A0AAN6QGS8"/>
<gene>
    <name evidence="1" type="ORF">N656DRAFT_716347</name>
</gene>
<evidence type="ECO:0000313" key="2">
    <source>
        <dbReference type="Proteomes" id="UP001302812"/>
    </source>
</evidence>
<organism evidence="1 2">
    <name type="scientific">Canariomyces notabilis</name>
    <dbReference type="NCBI Taxonomy" id="2074819"/>
    <lineage>
        <taxon>Eukaryota</taxon>
        <taxon>Fungi</taxon>
        <taxon>Dikarya</taxon>
        <taxon>Ascomycota</taxon>
        <taxon>Pezizomycotina</taxon>
        <taxon>Sordariomycetes</taxon>
        <taxon>Sordariomycetidae</taxon>
        <taxon>Sordariales</taxon>
        <taxon>Chaetomiaceae</taxon>
        <taxon>Canariomyces</taxon>
    </lineage>
</organism>
<dbReference type="InterPro" id="IPR023214">
    <property type="entry name" value="HAD_sf"/>
</dbReference>
<dbReference type="GeneID" id="89936252"/>
<accession>A0AAN6QGS8</accession>
<dbReference type="EMBL" id="MU853357">
    <property type="protein sequence ID" value="KAK4109371.1"/>
    <property type="molecule type" value="Genomic_DNA"/>
</dbReference>